<protein>
    <submittedName>
        <fullName evidence="1">Uncharacterized protein</fullName>
    </submittedName>
</protein>
<evidence type="ECO:0000313" key="2">
    <source>
        <dbReference type="Proteomes" id="UP000601435"/>
    </source>
</evidence>
<evidence type="ECO:0000313" key="1">
    <source>
        <dbReference type="EMBL" id="CAE7648327.1"/>
    </source>
</evidence>
<keyword evidence="2" id="KW-1185">Reference proteome</keyword>
<dbReference type="OrthoDB" id="423828at2759"/>
<dbReference type="PANTHER" id="PTHR35609">
    <property type="entry name" value="MACRO DOMAIN-CONTAINING PROTEIN"/>
    <property type="match status" value="1"/>
</dbReference>
<organism evidence="1 2">
    <name type="scientific">Symbiodinium necroappetens</name>
    <dbReference type="NCBI Taxonomy" id="1628268"/>
    <lineage>
        <taxon>Eukaryota</taxon>
        <taxon>Sar</taxon>
        <taxon>Alveolata</taxon>
        <taxon>Dinophyceae</taxon>
        <taxon>Suessiales</taxon>
        <taxon>Symbiodiniaceae</taxon>
        <taxon>Symbiodinium</taxon>
    </lineage>
</organism>
<dbReference type="SUPFAM" id="SSF52949">
    <property type="entry name" value="Macro domain-like"/>
    <property type="match status" value="1"/>
</dbReference>
<comment type="caution">
    <text evidence="1">The sequence shown here is derived from an EMBL/GenBank/DDBJ whole genome shotgun (WGS) entry which is preliminary data.</text>
</comment>
<accession>A0A812VRG3</accession>
<gene>
    <name evidence="1" type="ORF">SNEC2469_LOCUS18321</name>
</gene>
<proteinExistence type="predicted"/>
<sequence>RMSSSKKMETSGWMKWFLGVRERELLTRREAVYKEGSFVNVATGRQWPAGQFDWPSIQELRKQVEAKVVPDSNARASPVLRVVDACDVGELQAMLRTEDRAMVQIASNFNCLENPSRGCLPDYGGLVENYCVDATQGPAASFGVPAASLLRAHYAFHDPSKPPEEWGQTAKQQVELLGSVAKYFGKCVNGKVTLTGDEEGIGEVAQQIKVGIHRDAQVIFGRGSSEIYMGMLEEPYPLVDQVISASVNWRSPGARPAQEQLLSLTRAALRAAYEGAYLAAIERGRHLLLLTLIGGGAFGNPQEMILEELAAAHARFASHPASELREVRLCLFVAGTAKPTEAKLNDLLESLGRS</sequence>
<dbReference type="EMBL" id="CAJNJA010030775">
    <property type="protein sequence ID" value="CAE7648327.1"/>
    <property type="molecule type" value="Genomic_DNA"/>
</dbReference>
<reference evidence="1" key="1">
    <citation type="submission" date="2021-02" db="EMBL/GenBank/DDBJ databases">
        <authorList>
            <person name="Dougan E. K."/>
            <person name="Rhodes N."/>
            <person name="Thang M."/>
            <person name="Chan C."/>
        </authorList>
    </citation>
    <scope>NUCLEOTIDE SEQUENCE</scope>
</reference>
<dbReference type="AlphaFoldDB" id="A0A812VRG3"/>
<feature type="non-terminal residue" evidence="1">
    <location>
        <position position="354"/>
    </location>
</feature>
<dbReference type="Proteomes" id="UP000601435">
    <property type="component" value="Unassembled WGS sequence"/>
</dbReference>
<dbReference type="InterPro" id="IPR043472">
    <property type="entry name" value="Macro_dom-like"/>
</dbReference>
<dbReference type="PANTHER" id="PTHR35609:SF1">
    <property type="entry name" value="MACRO DOMAIN-CONTAINING PROTEIN"/>
    <property type="match status" value="1"/>
</dbReference>
<name>A0A812VRG3_9DINO</name>